<feature type="compositionally biased region" description="Basic and acidic residues" evidence="1">
    <location>
        <begin position="19"/>
        <end position="48"/>
    </location>
</feature>
<name>A0AAV6KWY1_9ERIC</name>
<feature type="compositionally biased region" description="Polar residues" evidence="1">
    <location>
        <begin position="1"/>
        <end position="10"/>
    </location>
</feature>
<feature type="region of interest" description="Disordered" evidence="1">
    <location>
        <begin position="1"/>
        <end position="52"/>
    </location>
</feature>
<accession>A0AAV6KWY1</accession>
<keyword evidence="3" id="KW-1185">Reference proteome</keyword>
<dbReference type="EMBL" id="JACTNZ010000003">
    <property type="protein sequence ID" value="KAG5556922.1"/>
    <property type="molecule type" value="Genomic_DNA"/>
</dbReference>
<proteinExistence type="predicted"/>
<sequence>MGQGGNSAQSPYGGLMADPKADSDKQTNKEPRPQAHEQDMEIGYEDKPSMPSFEGLEQSVLFQRIIEINAQYQEKLSSLRAHQAKRREEFLLKEAQARLHQYKQADPANASPIDPRSYGPKNVSPIDSRGYGPTNASSIDPCGPLDPHGCGPTTASPIDPYGYGPTNGGPIDPRVPVDPRGYGPTNAGPIDPRGYGGAAAVEAHRAYATGQFESSRERRPFAGGGRNQVPEARVPIPEGRVYNNMSARNH</sequence>
<dbReference type="PANTHER" id="PTHR34210:SF4">
    <property type="match status" value="1"/>
</dbReference>
<evidence type="ECO:0000256" key="1">
    <source>
        <dbReference type="SAM" id="MobiDB-lite"/>
    </source>
</evidence>
<evidence type="ECO:0000313" key="3">
    <source>
        <dbReference type="Proteomes" id="UP000823749"/>
    </source>
</evidence>
<dbReference type="Proteomes" id="UP000823749">
    <property type="component" value="Chromosome 3"/>
</dbReference>
<feature type="region of interest" description="Disordered" evidence="1">
    <location>
        <begin position="210"/>
        <end position="250"/>
    </location>
</feature>
<organism evidence="2 3">
    <name type="scientific">Rhododendron griersonianum</name>
    <dbReference type="NCBI Taxonomy" id="479676"/>
    <lineage>
        <taxon>Eukaryota</taxon>
        <taxon>Viridiplantae</taxon>
        <taxon>Streptophyta</taxon>
        <taxon>Embryophyta</taxon>
        <taxon>Tracheophyta</taxon>
        <taxon>Spermatophyta</taxon>
        <taxon>Magnoliopsida</taxon>
        <taxon>eudicotyledons</taxon>
        <taxon>Gunneridae</taxon>
        <taxon>Pentapetalae</taxon>
        <taxon>asterids</taxon>
        <taxon>Ericales</taxon>
        <taxon>Ericaceae</taxon>
        <taxon>Ericoideae</taxon>
        <taxon>Rhodoreae</taxon>
        <taxon>Rhododendron</taxon>
    </lineage>
</organism>
<comment type="caution">
    <text evidence="2">The sequence shown here is derived from an EMBL/GenBank/DDBJ whole genome shotgun (WGS) entry which is preliminary data.</text>
</comment>
<gene>
    <name evidence="2" type="ORF">RHGRI_007230</name>
</gene>
<dbReference type="AlphaFoldDB" id="A0AAV6KWY1"/>
<feature type="region of interest" description="Disordered" evidence="1">
    <location>
        <begin position="172"/>
        <end position="196"/>
    </location>
</feature>
<protein>
    <submittedName>
        <fullName evidence="2">Uncharacterized protein</fullName>
    </submittedName>
</protein>
<reference evidence="2" key="1">
    <citation type="submission" date="2020-08" db="EMBL/GenBank/DDBJ databases">
        <title>Plant Genome Project.</title>
        <authorList>
            <person name="Zhang R.-G."/>
        </authorList>
    </citation>
    <scope>NUCLEOTIDE SEQUENCE</scope>
    <source>
        <strain evidence="2">WSP0</strain>
        <tissue evidence="2">Leaf</tissue>
    </source>
</reference>
<evidence type="ECO:0000313" key="2">
    <source>
        <dbReference type="EMBL" id="KAG5556922.1"/>
    </source>
</evidence>
<dbReference type="PANTHER" id="PTHR34210">
    <property type="entry name" value="OS01G0252900 PROTEIN"/>
    <property type="match status" value="1"/>
</dbReference>